<accession>A0A194S914</accession>
<dbReference type="InterPro" id="IPR000504">
    <property type="entry name" value="RRM_dom"/>
</dbReference>
<dbReference type="OMA" id="HEGFFMG"/>
<feature type="compositionally biased region" description="Pro residues" evidence="2">
    <location>
        <begin position="430"/>
        <end position="452"/>
    </location>
</feature>
<name>A0A194S914_RHOGW</name>
<dbReference type="OrthoDB" id="1099063at2759"/>
<feature type="region of interest" description="Disordered" evidence="2">
    <location>
        <begin position="1"/>
        <end position="54"/>
    </location>
</feature>
<feature type="compositionally biased region" description="Pro residues" evidence="2">
    <location>
        <begin position="252"/>
        <end position="284"/>
    </location>
</feature>
<evidence type="ECO:0000313" key="5">
    <source>
        <dbReference type="Proteomes" id="UP000053890"/>
    </source>
</evidence>
<dbReference type="Proteomes" id="UP000053890">
    <property type="component" value="Unassembled WGS sequence"/>
</dbReference>
<dbReference type="AlphaFoldDB" id="A0A194S914"/>
<feature type="compositionally biased region" description="Low complexity" evidence="2">
    <location>
        <begin position="304"/>
        <end position="317"/>
    </location>
</feature>
<dbReference type="Gene3D" id="3.30.70.330">
    <property type="match status" value="1"/>
</dbReference>
<evidence type="ECO:0000256" key="2">
    <source>
        <dbReference type="SAM" id="MobiDB-lite"/>
    </source>
</evidence>
<gene>
    <name evidence="4" type="ORF">RHOBADRAFT_51931</name>
</gene>
<dbReference type="PRINTS" id="PR01217">
    <property type="entry name" value="PRICHEXTENSN"/>
</dbReference>
<evidence type="ECO:0000256" key="1">
    <source>
        <dbReference type="PROSITE-ProRule" id="PRU00176"/>
    </source>
</evidence>
<dbReference type="EMBL" id="KQ474075">
    <property type="protein sequence ID" value="KPV76955.1"/>
    <property type="molecule type" value="Genomic_DNA"/>
</dbReference>
<keyword evidence="1" id="KW-0694">RNA-binding</keyword>
<feature type="region of interest" description="Disordered" evidence="2">
    <location>
        <begin position="149"/>
        <end position="461"/>
    </location>
</feature>
<dbReference type="InterPro" id="IPR012677">
    <property type="entry name" value="Nucleotide-bd_a/b_plait_sf"/>
</dbReference>
<proteinExistence type="predicted"/>
<evidence type="ECO:0000313" key="4">
    <source>
        <dbReference type="EMBL" id="KPV76955.1"/>
    </source>
</evidence>
<feature type="compositionally biased region" description="Basic and acidic residues" evidence="2">
    <location>
        <begin position="396"/>
        <end position="409"/>
    </location>
</feature>
<dbReference type="InterPro" id="IPR050907">
    <property type="entry name" value="SRSF"/>
</dbReference>
<dbReference type="STRING" id="578459.A0A194S914"/>
<dbReference type="PROSITE" id="PS50102">
    <property type="entry name" value="RRM"/>
    <property type="match status" value="1"/>
</dbReference>
<sequence>MSDAGAPPDTHAPPPVLSGGNAVAPPPPPSSTGSVPLLDTGPRHPNDAAPGRITKGGSLLTGGYLASKIYVGNLPDSATLADLEDCFGQIGPCTCVIKRGFGFVEYVDPAHAAEAVAKYNEGHFLGSQIKVELSLARQPLAKDELKALANRNGAQPNAPGSDRPSDPRKPMWINGSGPGGPPPGRGRGGPGGSPADFARDRYGPPAPGYGPPVGYGAPEYDRYGPPPPMPPPGYGPPPIDRPPYDPYYDRAPYPPYPPAPVPGYPPVVPYDRPPYPAAPLPPVAGGPRDPYGERYPPGPPPPGSGRSPVVPSRGSVPPADPARAPYPPLDPYARPPPDMPPSGAYDPRDERGAGARYQPYPPREDRGYGGRSPTRGAPPLERRRSMSPRRNGSGDPHARDAPHAHDPYARDPYGPPPAAAGGYAPYDTRGPPPMPPSGYGPPPGGRSPPRYPPADEYTPRR</sequence>
<protein>
    <recommendedName>
        <fullName evidence="3">RRM domain-containing protein</fullName>
    </recommendedName>
</protein>
<keyword evidence="5" id="KW-1185">Reference proteome</keyword>
<feature type="compositionally biased region" description="Pro residues" evidence="2">
    <location>
        <begin position="224"/>
        <end position="245"/>
    </location>
</feature>
<feature type="compositionally biased region" description="Pro residues" evidence="2">
    <location>
        <begin position="318"/>
        <end position="340"/>
    </location>
</feature>
<dbReference type="RefSeq" id="XP_018273004.1">
    <property type="nucleotide sequence ID" value="XM_018416089.1"/>
</dbReference>
<feature type="domain" description="RRM" evidence="3">
    <location>
        <begin position="67"/>
        <end position="136"/>
    </location>
</feature>
<dbReference type="Pfam" id="PF00076">
    <property type="entry name" value="RRM_1"/>
    <property type="match status" value="1"/>
</dbReference>
<dbReference type="GO" id="GO:0003723">
    <property type="term" value="F:RNA binding"/>
    <property type="evidence" value="ECO:0007669"/>
    <property type="project" value="UniProtKB-UniRule"/>
</dbReference>
<evidence type="ECO:0000259" key="3">
    <source>
        <dbReference type="PROSITE" id="PS50102"/>
    </source>
</evidence>
<reference evidence="4 5" key="1">
    <citation type="journal article" date="2015" name="Front. Microbiol.">
        <title>Genome sequence of the plant growth promoting endophytic yeast Rhodotorula graminis WP1.</title>
        <authorList>
            <person name="Firrincieli A."/>
            <person name="Otillar R."/>
            <person name="Salamov A."/>
            <person name="Schmutz J."/>
            <person name="Khan Z."/>
            <person name="Redman R.S."/>
            <person name="Fleck N.D."/>
            <person name="Lindquist E."/>
            <person name="Grigoriev I.V."/>
            <person name="Doty S.L."/>
        </authorList>
    </citation>
    <scope>NUCLEOTIDE SEQUENCE [LARGE SCALE GENOMIC DNA]</scope>
    <source>
        <strain evidence="4 5">WP1</strain>
    </source>
</reference>
<feature type="compositionally biased region" description="Low complexity" evidence="2">
    <location>
        <begin position="285"/>
        <end position="295"/>
    </location>
</feature>
<dbReference type="SUPFAM" id="SSF54928">
    <property type="entry name" value="RNA-binding domain, RBD"/>
    <property type="match status" value="1"/>
</dbReference>
<dbReference type="PANTHER" id="PTHR23147">
    <property type="entry name" value="SERINE/ARGININE RICH SPLICING FACTOR"/>
    <property type="match status" value="1"/>
</dbReference>
<dbReference type="GeneID" id="28976537"/>
<dbReference type="InterPro" id="IPR035979">
    <property type="entry name" value="RBD_domain_sf"/>
</dbReference>
<dbReference type="SMART" id="SM00360">
    <property type="entry name" value="RRM"/>
    <property type="match status" value="1"/>
</dbReference>
<dbReference type="CDD" id="cd00590">
    <property type="entry name" value="RRM_SF"/>
    <property type="match status" value="1"/>
</dbReference>
<organism evidence="4 5">
    <name type="scientific">Rhodotorula graminis (strain WP1)</name>
    <dbReference type="NCBI Taxonomy" id="578459"/>
    <lineage>
        <taxon>Eukaryota</taxon>
        <taxon>Fungi</taxon>
        <taxon>Dikarya</taxon>
        <taxon>Basidiomycota</taxon>
        <taxon>Pucciniomycotina</taxon>
        <taxon>Microbotryomycetes</taxon>
        <taxon>Sporidiobolales</taxon>
        <taxon>Sporidiobolaceae</taxon>
        <taxon>Rhodotorula</taxon>
    </lineage>
</organism>